<proteinExistence type="predicted"/>
<evidence type="ECO:0000313" key="2">
    <source>
        <dbReference type="EMBL" id="QEF98170.1"/>
    </source>
</evidence>
<protein>
    <submittedName>
        <fullName evidence="2">Uncharacterized protein</fullName>
    </submittedName>
</protein>
<keyword evidence="1" id="KW-0812">Transmembrane</keyword>
<dbReference type="EMBL" id="CP036264">
    <property type="protein sequence ID" value="QEF98170.1"/>
    <property type="molecule type" value="Genomic_DNA"/>
</dbReference>
<feature type="transmembrane region" description="Helical" evidence="1">
    <location>
        <begin position="47"/>
        <end position="64"/>
    </location>
</feature>
<reference evidence="2 3" key="1">
    <citation type="submission" date="2019-02" db="EMBL/GenBank/DDBJ databases">
        <title>Planctomycetal bacteria perform biofilm scaping via a novel small molecule.</title>
        <authorList>
            <person name="Jeske O."/>
            <person name="Boedeker C."/>
            <person name="Wiegand S."/>
            <person name="Breitling P."/>
            <person name="Kallscheuer N."/>
            <person name="Jogler M."/>
            <person name="Rohde M."/>
            <person name="Petersen J."/>
            <person name="Medema M.H."/>
            <person name="Surup F."/>
            <person name="Jogler C."/>
        </authorList>
    </citation>
    <scope>NUCLEOTIDE SEQUENCE [LARGE SCALE GENOMIC DNA]</scope>
    <source>
        <strain evidence="2 3">Mal15</strain>
    </source>
</reference>
<accession>A0A5B9MDZ0</accession>
<organism evidence="2 3">
    <name type="scientific">Stieleria maiorica</name>
    <dbReference type="NCBI Taxonomy" id="2795974"/>
    <lineage>
        <taxon>Bacteria</taxon>
        <taxon>Pseudomonadati</taxon>
        <taxon>Planctomycetota</taxon>
        <taxon>Planctomycetia</taxon>
        <taxon>Pirellulales</taxon>
        <taxon>Pirellulaceae</taxon>
        <taxon>Stieleria</taxon>
    </lineage>
</organism>
<name>A0A5B9MDZ0_9BACT</name>
<dbReference type="KEGG" id="smam:Mal15_22180"/>
<dbReference type="Proteomes" id="UP000321353">
    <property type="component" value="Chromosome"/>
</dbReference>
<evidence type="ECO:0000313" key="3">
    <source>
        <dbReference type="Proteomes" id="UP000321353"/>
    </source>
</evidence>
<keyword evidence="1" id="KW-0472">Membrane</keyword>
<gene>
    <name evidence="2" type="ORF">Mal15_22180</name>
</gene>
<keyword evidence="1" id="KW-1133">Transmembrane helix</keyword>
<keyword evidence="3" id="KW-1185">Reference proteome</keyword>
<dbReference type="AlphaFoldDB" id="A0A5B9MDZ0"/>
<sequence length="120" mass="13686">MRRGFAMIAGARSRGWRSLGAITARGGIYSRTTINRMTRTGESTSEVIAAIVIAIVFFTVSLLLEPLANSYRARDSRGREYRIHADDVPWYRKEQIRSGEREYAVDRWGAPEKEANYWGN</sequence>
<evidence type="ECO:0000256" key="1">
    <source>
        <dbReference type="SAM" id="Phobius"/>
    </source>
</evidence>